<dbReference type="PROSITE" id="PS50112">
    <property type="entry name" value="PAS"/>
    <property type="match status" value="2"/>
</dbReference>
<dbReference type="PROSITE" id="PS00092">
    <property type="entry name" value="N6_MTASE"/>
    <property type="match status" value="1"/>
</dbReference>
<dbReference type="NCBIfam" id="TIGR00229">
    <property type="entry name" value="sensory_box"/>
    <property type="match status" value="2"/>
</dbReference>
<comment type="catalytic activity">
    <reaction evidence="1">
        <text>ATP + protein L-histidine = ADP + protein N-phospho-L-histidine.</text>
        <dbReference type="EC" id="2.7.13.3"/>
    </reaction>
</comment>
<organism evidence="16 17">
    <name type="scientific">Albimonas donghaensis</name>
    <dbReference type="NCBI Taxonomy" id="356660"/>
    <lineage>
        <taxon>Bacteria</taxon>
        <taxon>Pseudomonadati</taxon>
        <taxon>Pseudomonadota</taxon>
        <taxon>Alphaproteobacteria</taxon>
        <taxon>Rhodobacterales</taxon>
        <taxon>Paracoccaceae</taxon>
        <taxon>Albimonas</taxon>
    </lineage>
</organism>
<dbReference type="SMART" id="SM00086">
    <property type="entry name" value="PAC"/>
    <property type="match status" value="2"/>
</dbReference>
<proteinExistence type="predicted"/>
<dbReference type="EMBL" id="FNMZ01000001">
    <property type="protein sequence ID" value="SDW16812.1"/>
    <property type="molecule type" value="Genomic_DNA"/>
</dbReference>
<evidence type="ECO:0000259" key="13">
    <source>
        <dbReference type="PROSITE" id="PS50110"/>
    </source>
</evidence>
<dbReference type="CDD" id="cd00075">
    <property type="entry name" value="HATPase"/>
    <property type="match status" value="1"/>
</dbReference>
<dbReference type="OrthoDB" id="9796100at2"/>
<keyword evidence="4" id="KW-0808">Transferase</keyword>
<evidence type="ECO:0000256" key="10">
    <source>
        <dbReference type="SAM" id="Coils"/>
    </source>
</evidence>
<feature type="domain" description="PAC" evidence="15">
    <location>
        <begin position="353"/>
        <end position="407"/>
    </location>
</feature>
<feature type="compositionally biased region" description="Low complexity" evidence="11">
    <location>
        <begin position="197"/>
        <end position="207"/>
    </location>
</feature>
<dbReference type="SMART" id="SM00448">
    <property type="entry name" value="REC"/>
    <property type="match status" value="1"/>
</dbReference>
<keyword evidence="5" id="KW-0547">Nucleotide-binding</keyword>
<dbReference type="InterPro" id="IPR002052">
    <property type="entry name" value="DNA_methylase_N6_adenine_CS"/>
</dbReference>
<dbReference type="InterPro" id="IPR001789">
    <property type="entry name" value="Sig_transdc_resp-reg_receiver"/>
</dbReference>
<evidence type="ECO:0000256" key="1">
    <source>
        <dbReference type="ARBA" id="ARBA00000085"/>
    </source>
</evidence>
<dbReference type="Pfam" id="PF02518">
    <property type="entry name" value="HATPase_c"/>
    <property type="match status" value="1"/>
</dbReference>
<dbReference type="PANTHER" id="PTHR43065">
    <property type="entry name" value="SENSOR HISTIDINE KINASE"/>
    <property type="match status" value="1"/>
</dbReference>
<dbReference type="InterPro" id="IPR013767">
    <property type="entry name" value="PAS_fold"/>
</dbReference>
<dbReference type="PANTHER" id="PTHR43065:SF42">
    <property type="entry name" value="TWO-COMPONENT SENSOR PPRA"/>
    <property type="match status" value="1"/>
</dbReference>
<dbReference type="SMART" id="SM00388">
    <property type="entry name" value="HisKA"/>
    <property type="match status" value="1"/>
</dbReference>
<feature type="domain" description="Response regulatory" evidence="13">
    <location>
        <begin position="1071"/>
        <end position="1187"/>
    </location>
</feature>
<dbReference type="Pfam" id="PF00072">
    <property type="entry name" value="Response_reg"/>
    <property type="match status" value="1"/>
</dbReference>
<feature type="region of interest" description="Disordered" evidence="11">
    <location>
        <begin position="1003"/>
        <end position="1058"/>
    </location>
</feature>
<dbReference type="CDD" id="cd00082">
    <property type="entry name" value="HisKA"/>
    <property type="match status" value="1"/>
</dbReference>
<evidence type="ECO:0000256" key="8">
    <source>
        <dbReference type="ARBA" id="ARBA00023012"/>
    </source>
</evidence>
<keyword evidence="10" id="KW-0175">Coiled coil</keyword>
<feature type="domain" description="PAS" evidence="14">
    <location>
        <begin position="268"/>
        <end position="352"/>
    </location>
</feature>
<dbReference type="EC" id="2.7.13.3" evidence="2"/>
<dbReference type="GO" id="GO:0008168">
    <property type="term" value="F:methyltransferase activity"/>
    <property type="evidence" value="ECO:0007669"/>
    <property type="project" value="InterPro"/>
</dbReference>
<feature type="coiled-coil region" evidence="10">
    <location>
        <begin position="635"/>
        <end position="662"/>
    </location>
</feature>
<evidence type="ECO:0000256" key="5">
    <source>
        <dbReference type="ARBA" id="ARBA00022741"/>
    </source>
</evidence>
<dbReference type="Gene3D" id="3.30.565.10">
    <property type="entry name" value="Histidine kinase-like ATPase, C-terminal domain"/>
    <property type="match status" value="1"/>
</dbReference>
<feature type="compositionally biased region" description="Low complexity" evidence="11">
    <location>
        <begin position="168"/>
        <end position="187"/>
    </location>
</feature>
<dbReference type="PROSITE" id="PS50110">
    <property type="entry name" value="RESPONSE_REGULATORY"/>
    <property type="match status" value="1"/>
</dbReference>
<dbReference type="InterPro" id="IPR005467">
    <property type="entry name" value="His_kinase_dom"/>
</dbReference>
<name>A0A1H2RBJ5_9RHOB</name>
<dbReference type="Pfam" id="PF12860">
    <property type="entry name" value="PAS_7"/>
    <property type="match status" value="1"/>
</dbReference>
<dbReference type="InterPro" id="IPR035965">
    <property type="entry name" value="PAS-like_dom_sf"/>
</dbReference>
<dbReference type="SUPFAM" id="SSF55781">
    <property type="entry name" value="GAF domain-like"/>
    <property type="match status" value="1"/>
</dbReference>
<dbReference type="InterPro" id="IPR000700">
    <property type="entry name" value="PAS-assoc_C"/>
</dbReference>
<evidence type="ECO:0000256" key="9">
    <source>
        <dbReference type="PROSITE-ProRule" id="PRU00169"/>
    </source>
</evidence>
<evidence type="ECO:0000256" key="6">
    <source>
        <dbReference type="ARBA" id="ARBA00022777"/>
    </source>
</evidence>
<dbReference type="Gene3D" id="3.40.50.2300">
    <property type="match status" value="1"/>
</dbReference>
<dbReference type="InterPro" id="IPR036890">
    <property type="entry name" value="HATPase_C_sf"/>
</dbReference>
<dbReference type="GO" id="GO:0005524">
    <property type="term" value="F:ATP binding"/>
    <property type="evidence" value="ECO:0007669"/>
    <property type="project" value="UniProtKB-KW"/>
</dbReference>
<evidence type="ECO:0000256" key="4">
    <source>
        <dbReference type="ARBA" id="ARBA00022679"/>
    </source>
</evidence>
<dbReference type="GO" id="GO:0032259">
    <property type="term" value="P:methylation"/>
    <property type="evidence" value="ECO:0007669"/>
    <property type="project" value="InterPro"/>
</dbReference>
<evidence type="ECO:0000259" key="14">
    <source>
        <dbReference type="PROSITE" id="PS50112"/>
    </source>
</evidence>
<evidence type="ECO:0000313" key="17">
    <source>
        <dbReference type="Proteomes" id="UP000199118"/>
    </source>
</evidence>
<feature type="modified residue" description="4-aspartylphosphate" evidence="9">
    <location>
        <position position="1122"/>
    </location>
</feature>
<dbReference type="CDD" id="cd00156">
    <property type="entry name" value="REC"/>
    <property type="match status" value="1"/>
</dbReference>
<dbReference type="SMART" id="SM00387">
    <property type="entry name" value="HATPase_c"/>
    <property type="match status" value="1"/>
</dbReference>
<feature type="region of interest" description="Disordered" evidence="11">
    <location>
        <begin position="105"/>
        <end position="213"/>
    </location>
</feature>
<reference evidence="16 17" key="1">
    <citation type="submission" date="2016-10" db="EMBL/GenBank/DDBJ databases">
        <authorList>
            <person name="de Groot N.N."/>
        </authorList>
    </citation>
    <scope>NUCLEOTIDE SEQUENCE [LARGE SCALE GENOMIC DNA]</scope>
    <source>
        <strain evidence="16 17">DSM 17890</strain>
    </source>
</reference>
<dbReference type="SUPFAM" id="SSF52172">
    <property type="entry name" value="CheY-like"/>
    <property type="match status" value="1"/>
</dbReference>
<dbReference type="GO" id="GO:0000155">
    <property type="term" value="F:phosphorelay sensor kinase activity"/>
    <property type="evidence" value="ECO:0007669"/>
    <property type="project" value="InterPro"/>
</dbReference>
<feature type="compositionally biased region" description="Low complexity" evidence="11">
    <location>
        <begin position="1038"/>
        <end position="1049"/>
    </location>
</feature>
<evidence type="ECO:0000256" key="11">
    <source>
        <dbReference type="SAM" id="MobiDB-lite"/>
    </source>
</evidence>
<dbReference type="InterPro" id="IPR003018">
    <property type="entry name" value="GAF"/>
</dbReference>
<dbReference type="RefSeq" id="WP_092679367.1">
    <property type="nucleotide sequence ID" value="NZ_FNMZ01000001.1"/>
</dbReference>
<dbReference type="InterPro" id="IPR001610">
    <property type="entry name" value="PAC"/>
</dbReference>
<feature type="compositionally biased region" description="Pro residues" evidence="11">
    <location>
        <begin position="1199"/>
        <end position="1210"/>
    </location>
</feature>
<keyword evidence="6" id="KW-0418">Kinase</keyword>
<dbReference type="STRING" id="356660.SAMN05444336_101302"/>
<sequence length="1265" mass="129577">MPEDEALLRALAQLERRRTREAAALREANALLAGLERMTAADGPAEALAALLDALRGALGCDATAVLTPEGGDLVFAHAAGLRLAGWLPGAAEAVGAAPARLDDLSEEPWWPGDRRGVDHGSDPASPQEPAAGRPDRPPASSAAAPRQAESEAAAGEPPPPALPPLARPGARDPLAGLPPAMAARLAGGAGPPASPAPEAETTAPGSDDAPMRAWISAPVPAEDGAPPSVLACLSRRAAGFGDDDLRLVARFAGLAAQVLANHALAERNALLAAVVEGSSASVVIAEASGHAPSRPASASRGDFPLIYVNRAFETLTGWSRAEALGRDCRFLSAEPPDSPERARLRQAMQDGATGRFVLRNRARDGRAFWNELSLHPILDADGRIDKIVATQVDVTERMKAERDRDRARSRLINALASLGQGFLLLDDRGRVVFANPPYRDFFAPGDAPWAPGRRFEDVWAARLAAQGRPEDAARAEARARLEGMRAGRAEREETLPDGRILLMTEQPAPDGGCMSMAVDVTRLKTSERMLAGRAAAMDAAQDGIAIADEAGRIVYMNPAHRAMFGFEDESAALGRPWLDLYAPDRADWLVRRILPELETRGAWRGELKGRRRDGGAVDQEVSLTLVEGFGLVCVSRDTAERRRAEAEQARLRDQLHAAQRHEAIGVLAAGIAHDFNNLLSAITGSAAMIAGAVPPAAAERRHAERILAAGGRAADLVSRLLAVGRRPAPRAESDLRAALDDATDLVRAGLPTQIDLHIEAAETPLRARIDPTDFLQVLLNLVINARDAMTESGAAGVISVVLDAAMAPEPGDDPTPSAEPGGAASGGRASPQPGGGALDASLARAAHSAGTAPAALSPPSGPAPAPVPAPVLAPVLGPASAPRFAPAETQAISASSAPGRSAVVDPLCGAPALRLSAAPAGTACARLRVRDTGCGIPPDRIREIFEPYFTTKGGAGTGLGLSVLASLVQGAGGGLALRSREGVGTEFEVLWPLARPDAAAAPAPSAVHAGGAGAGAMRRDAEAQDDPAARTGRSIGSAAMAASSSTPAAAPPFAPPAPDLPAARPLAGALALVVDDDPAAAETLGALLESAGAEAAICQHPADALDALGEDPGAWRLLVTDFEMPGQNGADVAEAARRLAPGLPVLLCTGLGFEAVRRAGGEGLFDAVLPKPIDPDRLIAACARAIAARSGLAASGAPVPPDAVPPDAAPPDAASGAARPPGIAADARADGAPTPPAPSAADPPPRGSPARPSPASPRARTETR</sequence>
<dbReference type="Pfam" id="PF13426">
    <property type="entry name" value="PAS_9"/>
    <property type="match status" value="1"/>
</dbReference>
<dbReference type="PROSITE" id="PS50109">
    <property type="entry name" value="HIS_KIN"/>
    <property type="match status" value="1"/>
</dbReference>
<evidence type="ECO:0000259" key="15">
    <source>
        <dbReference type="PROSITE" id="PS50113"/>
    </source>
</evidence>
<feature type="compositionally biased region" description="Basic and acidic residues" evidence="11">
    <location>
        <begin position="113"/>
        <end position="122"/>
    </location>
</feature>
<evidence type="ECO:0000313" key="16">
    <source>
        <dbReference type="EMBL" id="SDW16812.1"/>
    </source>
</evidence>
<dbReference type="CDD" id="cd00130">
    <property type="entry name" value="PAS"/>
    <property type="match status" value="2"/>
</dbReference>
<dbReference type="SUPFAM" id="SSF55874">
    <property type="entry name" value="ATPase domain of HSP90 chaperone/DNA topoisomerase II/histidine kinase"/>
    <property type="match status" value="2"/>
</dbReference>
<dbReference type="GO" id="GO:0003676">
    <property type="term" value="F:nucleic acid binding"/>
    <property type="evidence" value="ECO:0007669"/>
    <property type="project" value="InterPro"/>
</dbReference>
<dbReference type="Proteomes" id="UP000199118">
    <property type="component" value="Unassembled WGS sequence"/>
</dbReference>
<dbReference type="SMART" id="SM00065">
    <property type="entry name" value="GAF"/>
    <property type="match status" value="1"/>
</dbReference>
<gene>
    <name evidence="16" type="ORF">SAMN05444336_101302</name>
</gene>
<accession>A0A1H2RBJ5</accession>
<feature type="compositionally biased region" description="Low complexity" evidence="11">
    <location>
        <begin position="129"/>
        <end position="156"/>
    </location>
</feature>
<dbReference type="SUPFAM" id="SSF47384">
    <property type="entry name" value="Homodimeric domain of signal transducing histidine kinase"/>
    <property type="match status" value="1"/>
</dbReference>
<dbReference type="AlphaFoldDB" id="A0A1H2RBJ5"/>
<keyword evidence="3 9" id="KW-0597">Phosphoprotein</keyword>
<feature type="region of interest" description="Disordered" evidence="11">
    <location>
        <begin position="1195"/>
        <end position="1265"/>
    </location>
</feature>
<dbReference type="PRINTS" id="PR00344">
    <property type="entry name" value="BCTRLSENSOR"/>
</dbReference>
<dbReference type="SMART" id="SM00091">
    <property type="entry name" value="PAS"/>
    <property type="match status" value="3"/>
</dbReference>
<dbReference type="Gene3D" id="1.10.287.130">
    <property type="match status" value="1"/>
</dbReference>
<feature type="region of interest" description="Disordered" evidence="11">
    <location>
        <begin position="808"/>
        <end position="845"/>
    </location>
</feature>
<feature type="compositionally biased region" description="Low complexity" evidence="11">
    <location>
        <begin position="1211"/>
        <end position="1223"/>
    </location>
</feature>
<dbReference type="PROSITE" id="PS50113">
    <property type="entry name" value="PAC"/>
    <property type="match status" value="1"/>
</dbReference>
<dbReference type="InterPro" id="IPR036097">
    <property type="entry name" value="HisK_dim/P_sf"/>
</dbReference>
<dbReference type="SUPFAM" id="SSF55785">
    <property type="entry name" value="PYP-like sensor domain (PAS domain)"/>
    <property type="match status" value="3"/>
</dbReference>
<dbReference type="InterPro" id="IPR003594">
    <property type="entry name" value="HATPase_dom"/>
</dbReference>
<evidence type="ECO:0000256" key="3">
    <source>
        <dbReference type="ARBA" id="ARBA00022553"/>
    </source>
</evidence>
<dbReference type="InterPro" id="IPR000014">
    <property type="entry name" value="PAS"/>
</dbReference>
<dbReference type="GO" id="GO:0006355">
    <property type="term" value="P:regulation of DNA-templated transcription"/>
    <property type="evidence" value="ECO:0007669"/>
    <property type="project" value="InterPro"/>
</dbReference>
<dbReference type="Gene3D" id="3.30.450.20">
    <property type="entry name" value="PAS domain"/>
    <property type="match status" value="3"/>
</dbReference>
<keyword evidence="8" id="KW-0902">Two-component regulatory system</keyword>
<feature type="compositionally biased region" description="Pro residues" evidence="11">
    <location>
        <begin position="157"/>
        <end position="167"/>
    </location>
</feature>
<dbReference type="Pfam" id="PF00989">
    <property type="entry name" value="PAS"/>
    <property type="match status" value="1"/>
</dbReference>
<feature type="compositionally biased region" description="Pro residues" evidence="11">
    <location>
        <begin position="1234"/>
        <end position="1256"/>
    </location>
</feature>
<dbReference type="InterPro" id="IPR011006">
    <property type="entry name" value="CheY-like_superfamily"/>
</dbReference>
<evidence type="ECO:0000256" key="2">
    <source>
        <dbReference type="ARBA" id="ARBA00012438"/>
    </source>
</evidence>
<feature type="domain" description="Histidine kinase" evidence="12">
    <location>
        <begin position="671"/>
        <end position="996"/>
    </location>
</feature>
<feature type="compositionally biased region" description="Low complexity" evidence="11">
    <location>
        <begin position="815"/>
        <end position="833"/>
    </location>
</feature>
<protein>
    <recommendedName>
        <fullName evidence="2">histidine kinase</fullName>
        <ecNumber evidence="2">2.7.13.3</ecNumber>
    </recommendedName>
</protein>
<evidence type="ECO:0000259" key="12">
    <source>
        <dbReference type="PROSITE" id="PS50109"/>
    </source>
</evidence>
<dbReference type="InterPro" id="IPR004358">
    <property type="entry name" value="Sig_transdc_His_kin-like_C"/>
</dbReference>
<keyword evidence="7" id="KW-0067">ATP-binding</keyword>
<evidence type="ECO:0000256" key="7">
    <source>
        <dbReference type="ARBA" id="ARBA00022840"/>
    </source>
</evidence>
<keyword evidence="17" id="KW-1185">Reference proteome</keyword>
<dbReference type="InterPro" id="IPR003661">
    <property type="entry name" value="HisK_dim/P_dom"/>
</dbReference>
<feature type="domain" description="PAS" evidence="14">
    <location>
        <begin position="537"/>
        <end position="601"/>
    </location>
</feature>